<dbReference type="InterPro" id="IPR002059">
    <property type="entry name" value="CSP_DNA-bd"/>
</dbReference>
<dbReference type="GO" id="GO:0003677">
    <property type="term" value="F:DNA binding"/>
    <property type="evidence" value="ECO:0007669"/>
    <property type="project" value="UniProtKB-KW"/>
</dbReference>
<dbReference type="EMBL" id="QRMZ01000047">
    <property type="protein sequence ID" value="RHK02293.1"/>
    <property type="molecule type" value="Genomic_DNA"/>
</dbReference>
<dbReference type="SMART" id="SM00357">
    <property type="entry name" value="CSP"/>
    <property type="match status" value="1"/>
</dbReference>
<proteinExistence type="predicted"/>
<dbReference type="PRINTS" id="PR00050">
    <property type="entry name" value="COLDSHOCK"/>
</dbReference>
<evidence type="ECO:0000313" key="9">
    <source>
        <dbReference type="EMBL" id="RHK02293.1"/>
    </source>
</evidence>
<gene>
    <name evidence="9" type="ORF">DW084_18050</name>
</gene>
<organism evidence="9 10">
    <name type="scientific">Enterococcus casseliflavus</name>
    <name type="common">Enterococcus flavescens</name>
    <dbReference type="NCBI Taxonomy" id="37734"/>
    <lineage>
        <taxon>Bacteria</taxon>
        <taxon>Bacillati</taxon>
        <taxon>Bacillota</taxon>
        <taxon>Bacilli</taxon>
        <taxon>Lactobacillales</taxon>
        <taxon>Enterococcaceae</taxon>
        <taxon>Enterococcus</taxon>
    </lineage>
</organism>
<dbReference type="CDD" id="cd04458">
    <property type="entry name" value="CSP_CDS"/>
    <property type="match status" value="1"/>
</dbReference>
<keyword evidence="6" id="KW-0804">Transcription</keyword>
<dbReference type="GO" id="GO:0005737">
    <property type="term" value="C:cytoplasm"/>
    <property type="evidence" value="ECO:0007669"/>
    <property type="project" value="UniProtKB-SubCell"/>
</dbReference>
<dbReference type="SUPFAM" id="SSF50249">
    <property type="entry name" value="Nucleic acid-binding proteins"/>
    <property type="match status" value="1"/>
</dbReference>
<evidence type="ECO:0000256" key="6">
    <source>
        <dbReference type="ARBA" id="ARBA00023163"/>
    </source>
</evidence>
<dbReference type="PANTHER" id="PTHR46565:SF20">
    <property type="entry name" value="COLD SHOCK DOMAIN-CONTAINING PROTEIN 4"/>
    <property type="match status" value="1"/>
</dbReference>
<sequence length="67" mass="7406">MNKGTVKWFSNEKGFGFIQGEHGEDIFVHHTGIVANGFRALEEGQNVVFEAEETEKGLQAVEVVVVD</sequence>
<evidence type="ECO:0000313" key="10">
    <source>
        <dbReference type="Proteomes" id="UP000286288"/>
    </source>
</evidence>
<comment type="subcellular location">
    <subcellularLocation>
        <location evidence="1 7">Cytoplasm</location>
    </subcellularLocation>
</comment>
<dbReference type="InterPro" id="IPR019844">
    <property type="entry name" value="CSD_CS"/>
</dbReference>
<dbReference type="Pfam" id="PF00313">
    <property type="entry name" value="CSD"/>
    <property type="match status" value="1"/>
</dbReference>
<dbReference type="InterPro" id="IPR012340">
    <property type="entry name" value="NA-bd_OB-fold"/>
</dbReference>
<dbReference type="PROSITE" id="PS00352">
    <property type="entry name" value="CSD_1"/>
    <property type="match status" value="1"/>
</dbReference>
<comment type="caution">
    <text evidence="9">The sequence shown here is derived from an EMBL/GenBank/DDBJ whole genome shotgun (WGS) entry which is preliminary data.</text>
</comment>
<keyword evidence="4" id="KW-0238">DNA-binding</keyword>
<dbReference type="PROSITE" id="PS51857">
    <property type="entry name" value="CSD_2"/>
    <property type="match status" value="1"/>
</dbReference>
<dbReference type="Proteomes" id="UP000286288">
    <property type="component" value="Unassembled WGS sequence"/>
</dbReference>
<protein>
    <submittedName>
        <fullName evidence="9">Cold shock domain-containing protein</fullName>
    </submittedName>
</protein>
<keyword evidence="2" id="KW-0963">Cytoplasm</keyword>
<reference evidence="9 10" key="1">
    <citation type="submission" date="2018-08" db="EMBL/GenBank/DDBJ databases">
        <title>A genome reference for cultivated species of the human gut microbiota.</title>
        <authorList>
            <person name="Zou Y."/>
            <person name="Xue W."/>
            <person name="Luo G."/>
        </authorList>
    </citation>
    <scope>NUCLEOTIDE SEQUENCE [LARGE SCALE GENOMIC DNA]</scope>
    <source>
        <strain evidence="9 10">AF48-16</strain>
    </source>
</reference>
<keyword evidence="5" id="KW-0010">Activator</keyword>
<evidence type="ECO:0000256" key="7">
    <source>
        <dbReference type="RuleBase" id="RU000408"/>
    </source>
</evidence>
<evidence type="ECO:0000256" key="1">
    <source>
        <dbReference type="ARBA" id="ARBA00004496"/>
    </source>
</evidence>
<keyword evidence="3" id="KW-0805">Transcription regulation</keyword>
<feature type="domain" description="CSD" evidence="8">
    <location>
        <begin position="1"/>
        <end position="65"/>
    </location>
</feature>
<dbReference type="InterPro" id="IPR011129">
    <property type="entry name" value="CSD"/>
</dbReference>
<evidence type="ECO:0000256" key="4">
    <source>
        <dbReference type="ARBA" id="ARBA00023125"/>
    </source>
</evidence>
<dbReference type="PIRSF" id="PIRSF002599">
    <property type="entry name" value="Cold_shock_A"/>
    <property type="match status" value="1"/>
</dbReference>
<accession>A0A415EK65</accession>
<dbReference type="InterPro" id="IPR012156">
    <property type="entry name" value="Cold_shock_CspA"/>
</dbReference>
<dbReference type="PANTHER" id="PTHR46565">
    <property type="entry name" value="COLD SHOCK DOMAIN PROTEIN 2"/>
    <property type="match status" value="1"/>
</dbReference>
<dbReference type="Gene3D" id="2.40.50.140">
    <property type="entry name" value="Nucleic acid-binding proteins"/>
    <property type="match status" value="1"/>
</dbReference>
<name>A0A415EK65_ENTCA</name>
<evidence type="ECO:0000256" key="5">
    <source>
        <dbReference type="ARBA" id="ARBA00023159"/>
    </source>
</evidence>
<evidence type="ECO:0000259" key="8">
    <source>
        <dbReference type="PROSITE" id="PS51857"/>
    </source>
</evidence>
<dbReference type="AlphaFoldDB" id="A0A415EK65"/>
<evidence type="ECO:0000256" key="3">
    <source>
        <dbReference type="ARBA" id="ARBA00023015"/>
    </source>
</evidence>
<evidence type="ECO:0000256" key="2">
    <source>
        <dbReference type="ARBA" id="ARBA00022490"/>
    </source>
</evidence>